<feature type="transmembrane region" description="Helical" evidence="7">
    <location>
        <begin position="341"/>
        <end position="359"/>
    </location>
</feature>
<evidence type="ECO:0000256" key="4">
    <source>
        <dbReference type="ARBA" id="ARBA00022692"/>
    </source>
</evidence>
<feature type="transmembrane region" description="Helical" evidence="7">
    <location>
        <begin position="105"/>
        <end position="126"/>
    </location>
</feature>
<evidence type="ECO:0000256" key="7">
    <source>
        <dbReference type="SAM" id="Phobius"/>
    </source>
</evidence>
<keyword evidence="2" id="KW-0813">Transport</keyword>
<evidence type="ECO:0000259" key="8">
    <source>
        <dbReference type="PROSITE" id="PS50850"/>
    </source>
</evidence>
<feature type="transmembrane region" description="Helical" evidence="7">
    <location>
        <begin position="254"/>
        <end position="274"/>
    </location>
</feature>
<keyword evidence="3" id="KW-1003">Cell membrane</keyword>
<comment type="subcellular location">
    <subcellularLocation>
        <location evidence="1">Cell membrane</location>
        <topology evidence="1">Multi-pass membrane protein</topology>
    </subcellularLocation>
</comment>
<dbReference type="PANTHER" id="PTHR23517">
    <property type="entry name" value="RESISTANCE PROTEIN MDTM, PUTATIVE-RELATED-RELATED"/>
    <property type="match status" value="1"/>
</dbReference>
<evidence type="ECO:0000256" key="1">
    <source>
        <dbReference type="ARBA" id="ARBA00004651"/>
    </source>
</evidence>
<feature type="transmembrane region" description="Helical" evidence="7">
    <location>
        <begin position="80"/>
        <end position="99"/>
    </location>
</feature>
<dbReference type="AlphaFoldDB" id="A0AA37W6S0"/>
<feature type="transmembrane region" description="Helical" evidence="7">
    <location>
        <begin position="46"/>
        <end position="68"/>
    </location>
</feature>
<dbReference type="Gene3D" id="1.20.1250.20">
    <property type="entry name" value="MFS general substrate transporter like domains"/>
    <property type="match status" value="1"/>
</dbReference>
<evidence type="ECO:0000313" key="9">
    <source>
        <dbReference type="EMBL" id="GLQ30493.1"/>
    </source>
</evidence>
<gene>
    <name evidence="9" type="ORF">GCM10007876_09710</name>
</gene>
<dbReference type="InterPro" id="IPR036259">
    <property type="entry name" value="MFS_trans_sf"/>
</dbReference>
<accession>A0AA37W6S0</accession>
<dbReference type="Proteomes" id="UP001161389">
    <property type="component" value="Unassembled WGS sequence"/>
</dbReference>
<proteinExistence type="predicted"/>
<feature type="transmembrane region" description="Helical" evidence="7">
    <location>
        <begin position="371"/>
        <end position="390"/>
    </location>
</feature>
<dbReference type="EMBL" id="BSNM01000006">
    <property type="protein sequence ID" value="GLQ30493.1"/>
    <property type="molecule type" value="Genomic_DNA"/>
</dbReference>
<evidence type="ECO:0000256" key="2">
    <source>
        <dbReference type="ARBA" id="ARBA00022448"/>
    </source>
</evidence>
<reference evidence="9" key="2">
    <citation type="submission" date="2023-01" db="EMBL/GenBank/DDBJ databases">
        <title>Draft genome sequence of Litoribrevibacter albus strain NBRC 110071.</title>
        <authorList>
            <person name="Sun Q."/>
            <person name="Mori K."/>
        </authorList>
    </citation>
    <scope>NUCLEOTIDE SEQUENCE</scope>
    <source>
        <strain evidence="9">NBRC 110071</strain>
    </source>
</reference>
<keyword evidence="4 7" id="KW-0812">Transmembrane</keyword>
<reference evidence="9" key="1">
    <citation type="journal article" date="2014" name="Int. J. Syst. Evol. Microbiol.">
        <title>Complete genome sequence of Corynebacterium casei LMG S-19264T (=DSM 44701T), isolated from a smear-ripened cheese.</title>
        <authorList>
            <consortium name="US DOE Joint Genome Institute (JGI-PGF)"/>
            <person name="Walter F."/>
            <person name="Albersmeier A."/>
            <person name="Kalinowski J."/>
            <person name="Ruckert C."/>
        </authorList>
    </citation>
    <scope>NUCLEOTIDE SEQUENCE</scope>
    <source>
        <strain evidence="9">NBRC 110071</strain>
    </source>
</reference>
<keyword evidence="10" id="KW-1185">Reference proteome</keyword>
<sequence>MNSNERISTLSLALLYSFRMLGLFMVLPVLSLYMSPESTGKTLEGATPLLIGLAIGGYGLTQALMQIPFGSLSDRYGRKFLITVGYCLFISGSLVAAMSDSIYGIIFGRVLQGGGAVAACIMALLGDLTSEQTRTRSMAMVGASIGVSFAISIVLGPIVDAYWGIHGIFWLTALLGVIGLVILWKMVPNPPNSVYSLETLSTKEGLSKSYFNGELQRVYWGVLILHALLTALFIFLPTKIIAAFDIEASMTGWIYLPVVVLGFVLAVPFILVAEVKRQMKWMMVLAVALMLLVTVSLMADVTAGYAMAMLLLVFFTAFNLMEATLPSLVAKLASAGTRGSAMGLFSSHQFLGAFIGGWLGGMALQWKGESFLLMACSGLLVLWLILVTTMQPPKFLKGLSLPFDLTGDSSSSLEALRQVEGVLEVYHYGEMQTLYIKYDPDLTNEGIIHKTLQGGRLA</sequence>
<name>A0AA37W6S0_9GAMM</name>
<dbReference type="GO" id="GO:0005886">
    <property type="term" value="C:plasma membrane"/>
    <property type="evidence" value="ECO:0007669"/>
    <property type="project" value="UniProtKB-SubCell"/>
</dbReference>
<feature type="transmembrane region" description="Helical" evidence="7">
    <location>
        <begin position="138"/>
        <end position="159"/>
    </location>
</feature>
<dbReference type="RefSeq" id="WP_284379466.1">
    <property type="nucleotide sequence ID" value="NZ_BSNM01000006.1"/>
</dbReference>
<comment type="caution">
    <text evidence="9">The sequence shown here is derived from an EMBL/GenBank/DDBJ whole genome shotgun (WGS) entry which is preliminary data.</text>
</comment>
<evidence type="ECO:0000313" key="10">
    <source>
        <dbReference type="Proteomes" id="UP001161389"/>
    </source>
</evidence>
<keyword evidence="5 7" id="KW-1133">Transmembrane helix</keyword>
<dbReference type="CDD" id="cd17472">
    <property type="entry name" value="MFS_YajR_like"/>
    <property type="match status" value="1"/>
</dbReference>
<keyword evidence="6 7" id="KW-0472">Membrane</keyword>
<dbReference type="PANTHER" id="PTHR23517:SF2">
    <property type="entry name" value="MULTIDRUG RESISTANCE PROTEIN MDTH"/>
    <property type="match status" value="1"/>
</dbReference>
<organism evidence="9 10">
    <name type="scientific">Litoribrevibacter albus</name>
    <dbReference type="NCBI Taxonomy" id="1473156"/>
    <lineage>
        <taxon>Bacteria</taxon>
        <taxon>Pseudomonadati</taxon>
        <taxon>Pseudomonadota</taxon>
        <taxon>Gammaproteobacteria</taxon>
        <taxon>Oceanospirillales</taxon>
        <taxon>Oceanospirillaceae</taxon>
        <taxon>Litoribrevibacter</taxon>
    </lineage>
</organism>
<evidence type="ECO:0000256" key="3">
    <source>
        <dbReference type="ARBA" id="ARBA00022475"/>
    </source>
</evidence>
<dbReference type="Pfam" id="PF07690">
    <property type="entry name" value="MFS_1"/>
    <property type="match status" value="1"/>
</dbReference>
<feature type="domain" description="Major facilitator superfamily (MFS) profile" evidence="8">
    <location>
        <begin position="1"/>
        <end position="395"/>
    </location>
</feature>
<dbReference type="GO" id="GO:0022857">
    <property type="term" value="F:transmembrane transporter activity"/>
    <property type="evidence" value="ECO:0007669"/>
    <property type="project" value="InterPro"/>
</dbReference>
<feature type="transmembrane region" description="Helical" evidence="7">
    <location>
        <begin position="281"/>
        <end position="299"/>
    </location>
</feature>
<dbReference type="InterPro" id="IPR020846">
    <property type="entry name" value="MFS_dom"/>
</dbReference>
<evidence type="ECO:0000256" key="6">
    <source>
        <dbReference type="ARBA" id="ARBA00023136"/>
    </source>
</evidence>
<protein>
    <submittedName>
        <fullName evidence="9">MFS transporter</fullName>
    </submittedName>
</protein>
<dbReference type="SUPFAM" id="SSF103473">
    <property type="entry name" value="MFS general substrate transporter"/>
    <property type="match status" value="1"/>
</dbReference>
<dbReference type="PROSITE" id="PS50850">
    <property type="entry name" value="MFS"/>
    <property type="match status" value="1"/>
</dbReference>
<feature type="transmembrane region" description="Helical" evidence="7">
    <location>
        <begin position="12"/>
        <end position="34"/>
    </location>
</feature>
<evidence type="ECO:0000256" key="5">
    <source>
        <dbReference type="ARBA" id="ARBA00022989"/>
    </source>
</evidence>
<dbReference type="InterPro" id="IPR011701">
    <property type="entry name" value="MFS"/>
</dbReference>
<feature type="transmembrane region" description="Helical" evidence="7">
    <location>
        <begin position="165"/>
        <end position="184"/>
    </location>
</feature>
<feature type="transmembrane region" description="Helical" evidence="7">
    <location>
        <begin position="218"/>
        <end position="242"/>
    </location>
</feature>
<dbReference type="InterPro" id="IPR050171">
    <property type="entry name" value="MFS_Transporters"/>
</dbReference>
<feature type="transmembrane region" description="Helical" evidence="7">
    <location>
        <begin position="305"/>
        <end position="329"/>
    </location>
</feature>